<sequence length="163" mass="17874">MLRQVLLATALALAAGTAAKAEDKPSVAPAVVDGITVAEFGDIMTKAGYQAKVGVDSDNLPVIDSKASGMNFWVYFYNCEGGEPQKCRRVQFQSSFKTDKAMQDKALEWNNKKVAGRASNDKDNTYFDYLIDCGGGVTSTNLSQNLERFDTLMAEFTTYIGWR</sequence>
<reference evidence="2 3" key="1">
    <citation type="submission" date="2018-06" db="EMBL/GenBank/DDBJ databases">
        <authorList>
            <consortium name="Pathogen Informatics"/>
            <person name="Doyle S."/>
        </authorList>
    </citation>
    <scope>NUCLEOTIDE SEQUENCE [LARGE SCALE GENOMIC DNA]</scope>
    <source>
        <strain evidence="2 3">NCTC10684</strain>
    </source>
</reference>
<proteinExistence type="predicted"/>
<evidence type="ECO:0000313" key="2">
    <source>
        <dbReference type="EMBL" id="SUU87441.1"/>
    </source>
</evidence>
<accession>A0A380WEW2</accession>
<evidence type="ECO:0008006" key="4">
    <source>
        <dbReference type="Google" id="ProtNLM"/>
    </source>
</evidence>
<dbReference type="InterPro" id="IPR019660">
    <property type="entry name" value="Put_sensory_transdc_reg_YbjN"/>
</dbReference>
<feature type="signal peptide" evidence="1">
    <location>
        <begin position="1"/>
        <end position="21"/>
    </location>
</feature>
<dbReference type="EMBL" id="UFSM01000001">
    <property type="protein sequence ID" value="SUU87441.1"/>
    <property type="molecule type" value="Genomic_DNA"/>
</dbReference>
<evidence type="ECO:0000313" key="3">
    <source>
        <dbReference type="Proteomes" id="UP000254701"/>
    </source>
</evidence>
<gene>
    <name evidence="2" type="ORF">NCTC10684_00641</name>
</gene>
<evidence type="ECO:0000256" key="1">
    <source>
        <dbReference type="SAM" id="SignalP"/>
    </source>
</evidence>
<organism evidence="2 3">
    <name type="scientific">Aminobacter aminovorans</name>
    <name type="common">Chelatobacter heintzii</name>
    <dbReference type="NCBI Taxonomy" id="83263"/>
    <lineage>
        <taxon>Bacteria</taxon>
        <taxon>Pseudomonadati</taxon>
        <taxon>Pseudomonadota</taxon>
        <taxon>Alphaproteobacteria</taxon>
        <taxon>Hyphomicrobiales</taxon>
        <taxon>Phyllobacteriaceae</taxon>
        <taxon>Aminobacter</taxon>
    </lineage>
</organism>
<dbReference type="Pfam" id="PF10722">
    <property type="entry name" value="YbjN"/>
    <property type="match status" value="1"/>
</dbReference>
<dbReference type="Proteomes" id="UP000254701">
    <property type="component" value="Unassembled WGS sequence"/>
</dbReference>
<keyword evidence="1" id="KW-0732">Signal</keyword>
<protein>
    <recommendedName>
        <fullName evidence="4">YbjN domain-containing protein</fullName>
    </recommendedName>
</protein>
<dbReference type="AlphaFoldDB" id="A0A380WEW2"/>
<feature type="chain" id="PRO_5017078037" description="YbjN domain-containing protein" evidence="1">
    <location>
        <begin position="22"/>
        <end position="163"/>
    </location>
</feature>
<name>A0A380WEW2_AMIAI</name>
<dbReference type="RefSeq" id="WP_165916058.1">
    <property type="nucleotide sequence ID" value="NZ_BAAAVY010000015.1"/>
</dbReference>